<dbReference type="Proteomes" id="UP000479710">
    <property type="component" value="Unassembled WGS sequence"/>
</dbReference>
<organism evidence="3 4">
    <name type="scientific">Oryza meyeriana var. granulata</name>
    <dbReference type="NCBI Taxonomy" id="110450"/>
    <lineage>
        <taxon>Eukaryota</taxon>
        <taxon>Viridiplantae</taxon>
        <taxon>Streptophyta</taxon>
        <taxon>Embryophyta</taxon>
        <taxon>Tracheophyta</taxon>
        <taxon>Spermatophyta</taxon>
        <taxon>Magnoliopsida</taxon>
        <taxon>Liliopsida</taxon>
        <taxon>Poales</taxon>
        <taxon>Poaceae</taxon>
        <taxon>BOP clade</taxon>
        <taxon>Oryzoideae</taxon>
        <taxon>Oryzeae</taxon>
        <taxon>Oryzinae</taxon>
        <taxon>Oryza</taxon>
        <taxon>Oryza meyeriana</taxon>
    </lineage>
</organism>
<feature type="domain" description="DUF1618" evidence="2">
    <location>
        <begin position="61"/>
        <end position="186"/>
    </location>
</feature>
<feature type="region of interest" description="Disordered" evidence="1">
    <location>
        <begin position="89"/>
        <end position="116"/>
    </location>
</feature>
<evidence type="ECO:0000313" key="4">
    <source>
        <dbReference type="Proteomes" id="UP000479710"/>
    </source>
</evidence>
<reference evidence="3 4" key="1">
    <citation type="submission" date="2019-11" db="EMBL/GenBank/DDBJ databases">
        <title>Whole genome sequence of Oryza granulata.</title>
        <authorList>
            <person name="Li W."/>
        </authorList>
    </citation>
    <scope>NUCLEOTIDE SEQUENCE [LARGE SCALE GENOMIC DNA]</scope>
    <source>
        <strain evidence="4">cv. Menghai</strain>
        <tissue evidence="3">Leaf</tissue>
    </source>
</reference>
<evidence type="ECO:0000256" key="1">
    <source>
        <dbReference type="SAM" id="MobiDB-lite"/>
    </source>
</evidence>
<proteinExistence type="predicted"/>
<comment type="caution">
    <text evidence="3">The sequence shown here is derived from an EMBL/GenBank/DDBJ whole genome shotgun (WGS) entry which is preliminary data.</text>
</comment>
<dbReference type="PANTHER" id="PTHR33074">
    <property type="entry name" value="EXPRESSED PROTEIN-RELATED"/>
    <property type="match status" value="1"/>
</dbReference>
<name>A0A6G1FC32_9ORYZ</name>
<dbReference type="Pfam" id="PF07762">
    <property type="entry name" value="DUF1618"/>
    <property type="match status" value="1"/>
</dbReference>
<gene>
    <name evidence="3" type="ORF">E2562_025009</name>
</gene>
<dbReference type="OrthoDB" id="682766at2759"/>
<dbReference type="PANTHER" id="PTHR33074:SF63">
    <property type="entry name" value="OS02G0113300 PROTEIN"/>
    <property type="match status" value="1"/>
</dbReference>
<keyword evidence="4" id="KW-1185">Reference proteome</keyword>
<accession>A0A6G1FC32</accession>
<dbReference type="EMBL" id="SPHZ02000001">
    <property type="protein sequence ID" value="KAF0934385.1"/>
    <property type="molecule type" value="Genomic_DNA"/>
</dbReference>
<dbReference type="AlphaFoldDB" id="A0A6G1FC32"/>
<protein>
    <recommendedName>
        <fullName evidence="2">DUF1618 domain-containing protein</fullName>
    </recommendedName>
</protein>
<evidence type="ECO:0000313" key="3">
    <source>
        <dbReference type="EMBL" id="KAF0934385.1"/>
    </source>
</evidence>
<evidence type="ECO:0000259" key="2">
    <source>
        <dbReference type="Pfam" id="PF07762"/>
    </source>
</evidence>
<dbReference type="InterPro" id="IPR011676">
    <property type="entry name" value="DUF1618"/>
</dbReference>
<sequence>MDEDLLLPLLFPPPLPADGGGVSPSWVYLDDGACVSNATTAVSTTSTNPADVGYWTSTTVSVNEPAERDRDITVILQDSAASCIKYVEVETRPGDAPPRRRPAAEHSDDSDSGSDEAEDVAYYWKANVWSMPIPVGSWEDWHKECTVDVTDIAVDNVRYSEQLQKIGGDPEETLRRPLTGLPTLGMDGNGISFLCKIGYMDDKDGLFLGVPVHILKACF</sequence>